<comment type="subcellular location">
    <subcellularLocation>
        <location evidence="1 10">Nucleus</location>
    </subcellularLocation>
</comment>
<evidence type="ECO:0000256" key="2">
    <source>
        <dbReference type="ARBA" id="ARBA00007927"/>
    </source>
</evidence>
<keyword evidence="4 10" id="KW-0747">Spliceosome</keyword>
<keyword evidence="8 10" id="KW-0687">Ribonucleoprotein</keyword>
<evidence type="ECO:0000313" key="12">
    <source>
        <dbReference type="EMBL" id="KAK2950017.1"/>
    </source>
</evidence>
<dbReference type="Proteomes" id="UP001281761">
    <property type="component" value="Unassembled WGS sequence"/>
</dbReference>
<dbReference type="GO" id="GO:1990904">
    <property type="term" value="C:ribonucleoprotein complex"/>
    <property type="evidence" value="ECO:0007669"/>
    <property type="project" value="UniProtKB-KW"/>
</dbReference>
<proteinExistence type="inferred from homology"/>
<evidence type="ECO:0000256" key="8">
    <source>
        <dbReference type="ARBA" id="ARBA00023274"/>
    </source>
</evidence>
<dbReference type="EMBL" id="JARBJD010000144">
    <property type="protein sequence ID" value="KAK2950017.1"/>
    <property type="molecule type" value="Genomic_DNA"/>
</dbReference>
<dbReference type="InterPro" id="IPR034100">
    <property type="entry name" value="Sm_F"/>
</dbReference>
<name>A0ABQ9XBX9_9EUKA</name>
<dbReference type="InterPro" id="IPR001163">
    <property type="entry name" value="Sm_dom_euk/arc"/>
</dbReference>
<gene>
    <name evidence="12" type="ORF">BLNAU_15052</name>
</gene>
<evidence type="ECO:0000256" key="3">
    <source>
        <dbReference type="ARBA" id="ARBA00022664"/>
    </source>
</evidence>
<dbReference type="InterPro" id="IPR047575">
    <property type="entry name" value="Sm"/>
</dbReference>
<sequence>MQKPLNPPEFLSSLIGQQVNVRLKWGNSLRGILVSTDPFMNLQLSGTEEFIDKESAGLIGEVLVRCNNVLYIEGLPEDESE</sequence>
<evidence type="ECO:0000256" key="4">
    <source>
        <dbReference type="ARBA" id="ARBA00022728"/>
    </source>
</evidence>
<keyword evidence="7 10" id="KW-0539">Nucleus</keyword>
<keyword evidence="5 10" id="KW-0694">RNA-binding</keyword>
<keyword evidence="3 10" id="KW-0507">mRNA processing</keyword>
<dbReference type="InterPro" id="IPR010920">
    <property type="entry name" value="LSM_dom_sf"/>
</dbReference>
<dbReference type="PANTHER" id="PTHR11021">
    <property type="entry name" value="SMALL NUCLEAR RIBONUCLEOPROTEIN F SNRNP-F"/>
    <property type="match status" value="1"/>
</dbReference>
<evidence type="ECO:0000256" key="1">
    <source>
        <dbReference type="ARBA" id="ARBA00004123"/>
    </source>
</evidence>
<dbReference type="InterPro" id="IPR016487">
    <property type="entry name" value="Lsm6/sSmF"/>
</dbReference>
<keyword evidence="6 10" id="KW-0508">mRNA splicing</keyword>
<organism evidence="12 13">
    <name type="scientific">Blattamonas nauphoetae</name>
    <dbReference type="NCBI Taxonomy" id="2049346"/>
    <lineage>
        <taxon>Eukaryota</taxon>
        <taxon>Metamonada</taxon>
        <taxon>Preaxostyla</taxon>
        <taxon>Oxymonadida</taxon>
        <taxon>Blattamonas</taxon>
    </lineage>
</organism>
<dbReference type="Gene3D" id="2.30.30.100">
    <property type="match status" value="1"/>
</dbReference>
<dbReference type="CDD" id="cd01722">
    <property type="entry name" value="Sm_F"/>
    <property type="match status" value="1"/>
</dbReference>
<reference evidence="12 13" key="1">
    <citation type="journal article" date="2022" name="bioRxiv">
        <title>Genomics of Preaxostyla Flagellates Illuminates Evolutionary Transitions and the Path Towards Mitochondrial Loss.</title>
        <authorList>
            <person name="Novak L.V.F."/>
            <person name="Treitli S.C."/>
            <person name="Pyrih J."/>
            <person name="Halakuc P."/>
            <person name="Pipaliya S.V."/>
            <person name="Vacek V."/>
            <person name="Brzon O."/>
            <person name="Soukal P."/>
            <person name="Eme L."/>
            <person name="Dacks J.B."/>
            <person name="Karnkowska A."/>
            <person name="Elias M."/>
            <person name="Hampl V."/>
        </authorList>
    </citation>
    <scope>NUCLEOTIDE SEQUENCE [LARGE SCALE GENOMIC DNA]</scope>
    <source>
        <strain evidence="12">NAU3</strain>
        <tissue evidence="12">Gut</tissue>
    </source>
</reference>
<accession>A0ABQ9XBX9</accession>
<protein>
    <recommendedName>
        <fullName evidence="9">Sm protein F</fullName>
    </recommendedName>
</protein>
<feature type="domain" description="Sm" evidence="11">
    <location>
        <begin position="6"/>
        <end position="78"/>
    </location>
</feature>
<evidence type="ECO:0000256" key="9">
    <source>
        <dbReference type="ARBA" id="ARBA00030144"/>
    </source>
</evidence>
<dbReference type="PROSITE" id="PS52002">
    <property type="entry name" value="SM"/>
    <property type="match status" value="1"/>
</dbReference>
<dbReference type="PANTHER" id="PTHR11021:SF0">
    <property type="entry name" value="SMALL NUCLEAR RIBONUCLEOPROTEIN F"/>
    <property type="match status" value="1"/>
</dbReference>
<dbReference type="SMART" id="SM00651">
    <property type="entry name" value="Sm"/>
    <property type="match status" value="1"/>
</dbReference>
<comment type="similarity">
    <text evidence="2 10">Belongs to the snRNP Sm proteins family. SmF/LSm6 subfamily.</text>
</comment>
<keyword evidence="13" id="KW-1185">Reference proteome</keyword>
<evidence type="ECO:0000259" key="11">
    <source>
        <dbReference type="PROSITE" id="PS52002"/>
    </source>
</evidence>
<comment type="caution">
    <text evidence="12">The sequence shown here is derived from an EMBL/GenBank/DDBJ whole genome shotgun (WGS) entry which is preliminary data.</text>
</comment>
<evidence type="ECO:0000256" key="6">
    <source>
        <dbReference type="ARBA" id="ARBA00023187"/>
    </source>
</evidence>
<evidence type="ECO:0000256" key="10">
    <source>
        <dbReference type="PIRNR" id="PIRNR006609"/>
    </source>
</evidence>
<evidence type="ECO:0000313" key="13">
    <source>
        <dbReference type="Proteomes" id="UP001281761"/>
    </source>
</evidence>
<evidence type="ECO:0000256" key="5">
    <source>
        <dbReference type="ARBA" id="ARBA00022884"/>
    </source>
</evidence>
<dbReference type="Pfam" id="PF01423">
    <property type="entry name" value="LSM"/>
    <property type="match status" value="1"/>
</dbReference>
<dbReference type="SUPFAM" id="SSF50182">
    <property type="entry name" value="Sm-like ribonucleoproteins"/>
    <property type="match status" value="1"/>
</dbReference>
<evidence type="ECO:0000256" key="7">
    <source>
        <dbReference type="ARBA" id="ARBA00023242"/>
    </source>
</evidence>
<dbReference type="PIRSF" id="PIRSF006609">
    <property type="entry name" value="snRNP_SmF"/>
    <property type="match status" value="1"/>
</dbReference>